<accession>A0A7S1TKB3</accession>
<dbReference type="PANTHER" id="PTHR33473">
    <property type="entry name" value="ATP-DEPENDENT CLP PROTEASE ADAPTER PROTEIN CLPS1, CHLOROPLASTIC"/>
    <property type="match status" value="1"/>
</dbReference>
<dbReference type="GO" id="GO:0006508">
    <property type="term" value="P:proteolysis"/>
    <property type="evidence" value="ECO:0007669"/>
    <property type="project" value="InterPro"/>
</dbReference>
<proteinExistence type="predicted"/>
<evidence type="ECO:0000259" key="1">
    <source>
        <dbReference type="Pfam" id="PF02617"/>
    </source>
</evidence>
<protein>
    <recommendedName>
        <fullName evidence="1">Adaptor protein ClpS core domain-containing protein</fullName>
    </recommendedName>
</protein>
<dbReference type="SUPFAM" id="SSF54736">
    <property type="entry name" value="ClpS-like"/>
    <property type="match status" value="1"/>
</dbReference>
<dbReference type="GO" id="GO:0030163">
    <property type="term" value="P:protein catabolic process"/>
    <property type="evidence" value="ECO:0007669"/>
    <property type="project" value="InterPro"/>
</dbReference>
<evidence type="ECO:0000313" key="2">
    <source>
        <dbReference type="EMBL" id="CAD9238297.1"/>
    </source>
</evidence>
<dbReference type="PANTHER" id="PTHR33473:SF17">
    <property type="entry name" value="ATP-DEPENDENT CLP PROTEASE ADAPTER PROTEIN CLPS1, CHLOROPLASTIC"/>
    <property type="match status" value="1"/>
</dbReference>
<feature type="domain" description="Adaptor protein ClpS core" evidence="1">
    <location>
        <begin position="111"/>
        <end position="178"/>
    </location>
</feature>
<dbReference type="InterPro" id="IPR003769">
    <property type="entry name" value="ClpS_core"/>
</dbReference>
<name>A0A7S1TKB3_9RHOD</name>
<sequence>MAYVGLWQGGAAVSVPSRRDALVCAERGHAHRAKGGTRVVAVGEARFAKTVASGDAMGAARVCAMADIGRSKPNIGGGKFQREDTGGKGGVVTIQKPEVKKKSKREEQTDREPNWRVLLHNDDVHTFDYVTGSIVKVVKTVSRRKAHRITMTAHSFGVATVTTTWKALAEEYCKGLQMTGLTSSIAPDSSFK</sequence>
<organism evidence="2">
    <name type="scientific">Erythrolobus australicus</name>
    <dbReference type="NCBI Taxonomy" id="1077150"/>
    <lineage>
        <taxon>Eukaryota</taxon>
        <taxon>Rhodophyta</taxon>
        <taxon>Bangiophyceae</taxon>
        <taxon>Porphyridiales</taxon>
        <taxon>Porphyridiaceae</taxon>
        <taxon>Erythrolobus</taxon>
    </lineage>
</organism>
<dbReference type="Gene3D" id="3.30.1390.10">
    <property type="match status" value="1"/>
</dbReference>
<dbReference type="InterPro" id="IPR014719">
    <property type="entry name" value="Ribosomal_bL12_C/ClpS-like"/>
</dbReference>
<dbReference type="AlphaFoldDB" id="A0A7S1TKB3"/>
<reference evidence="2" key="1">
    <citation type="submission" date="2021-01" db="EMBL/GenBank/DDBJ databases">
        <authorList>
            <person name="Corre E."/>
            <person name="Pelletier E."/>
            <person name="Niang G."/>
            <person name="Scheremetjew M."/>
            <person name="Finn R."/>
            <person name="Kale V."/>
            <person name="Holt S."/>
            <person name="Cochrane G."/>
            <person name="Meng A."/>
            <person name="Brown T."/>
            <person name="Cohen L."/>
        </authorList>
    </citation>
    <scope>NUCLEOTIDE SEQUENCE</scope>
    <source>
        <strain evidence="2">CCMP3124</strain>
    </source>
</reference>
<gene>
    <name evidence="2" type="ORF">EAUS1353_LOCUS26</name>
</gene>
<dbReference type="InterPro" id="IPR022935">
    <property type="entry name" value="ClpS"/>
</dbReference>
<dbReference type="Pfam" id="PF02617">
    <property type="entry name" value="ClpS"/>
    <property type="match status" value="1"/>
</dbReference>
<dbReference type="EMBL" id="HBGI01000029">
    <property type="protein sequence ID" value="CAD9238297.1"/>
    <property type="molecule type" value="Transcribed_RNA"/>
</dbReference>